<feature type="compositionally biased region" description="Basic and acidic residues" evidence="1">
    <location>
        <begin position="82"/>
        <end position="94"/>
    </location>
</feature>
<accession>A0A9P6TZ20</accession>
<feature type="region of interest" description="Disordered" evidence="1">
    <location>
        <begin position="1"/>
        <end position="113"/>
    </location>
</feature>
<evidence type="ECO:0000256" key="1">
    <source>
        <dbReference type="SAM" id="MobiDB-lite"/>
    </source>
</evidence>
<feature type="compositionally biased region" description="Polar residues" evidence="1">
    <location>
        <begin position="1"/>
        <end position="13"/>
    </location>
</feature>
<gene>
    <name evidence="2" type="ORF">BG011_006840</name>
</gene>
<protein>
    <submittedName>
        <fullName evidence="2">Uncharacterized protein</fullName>
    </submittedName>
</protein>
<feature type="region of interest" description="Disordered" evidence="1">
    <location>
        <begin position="183"/>
        <end position="207"/>
    </location>
</feature>
<comment type="caution">
    <text evidence="2">The sequence shown here is derived from an EMBL/GenBank/DDBJ whole genome shotgun (WGS) entry which is preliminary data.</text>
</comment>
<reference evidence="2" key="1">
    <citation type="journal article" date="2020" name="Fungal Divers.">
        <title>Resolving the Mortierellaceae phylogeny through synthesis of multi-gene phylogenetics and phylogenomics.</title>
        <authorList>
            <person name="Vandepol N."/>
            <person name="Liber J."/>
            <person name="Desiro A."/>
            <person name="Na H."/>
            <person name="Kennedy M."/>
            <person name="Barry K."/>
            <person name="Grigoriev I.V."/>
            <person name="Miller A.N."/>
            <person name="O'Donnell K."/>
            <person name="Stajich J.E."/>
            <person name="Bonito G."/>
        </authorList>
    </citation>
    <scope>NUCLEOTIDE SEQUENCE</scope>
    <source>
        <strain evidence="2">KOD948</strain>
    </source>
</reference>
<dbReference type="AlphaFoldDB" id="A0A9P6TZ20"/>
<dbReference type="OrthoDB" id="2446522at2759"/>
<proteinExistence type="predicted"/>
<feature type="compositionally biased region" description="Low complexity" evidence="1">
    <location>
        <begin position="16"/>
        <end position="39"/>
    </location>
</feature>
<evidence type="ECO:0000313" key="3">
    <source>
        <dbReference type="Proteomes" id="UP000726737"/>
    </source>
</evidence>
<dbReference type="EMBL" id="JAAAJA010000504">
    <property type="protein sequence ID" value="KAG0252701.1"/>
    <property type="molecule type" value="Genomic_DNA"/>
</dbReference>
<feature type="non-terminal residue" evidence="2">
    <location>
        <position position="1"/>
    </location>
</feature>
<evidence type="ECO:0000313" key="2">
    <source>
        <dbReference type="EMBL" id="KAG0252701.1"/>
    </source>
</evidence>
<sequence>QQYGQGTAGSNQPAAAATDPRYQTTTTTATGTSAPGGAPLRHPATAGPTGTGHVPTYSQNIPPAAAGTVPTGYRAEQVNDPNAKHLGDPNASHDNRHHNQNPLHHRDNDNKNATGAVVGAFPVNPNSSTLPVNNNNPQQATPVHSNNNTVPAMGAPGTTTAAGTHAPGEYTYVPCEYTGTKDFRGNVAPPPGSSMSAEINSKDVHPQ</sequence>
<dbReference type="Proteomes" id="UP000726737">
    <property type="component" value="Unassembled WGS sequence"/>
</dbReference>
<name>A0A9P6TZ20_9FUNG</name>
<organism evidence="2 3">
    <name type="scientific">Mortierella polycephala</name>
    <dbReference type="NCBI Taxonomy" id="41804"/>
    <lineage>
        <taxon>Eukaryota</taxon>
        <taxon>Fungi</taxon>
        <taxon>Fungi incertae sedis</taxon>
        <taxon>Mucoromycota</taxon>
        <taxon>Mortierellomycotina</taxon>
        <taxon>Mortierellomycetes</taxon>
        <taxon>Mortierellales</taxon>
        <taxon>Mortierellaceae</taxon>
        <taxon>Mortierella</taxon>
    </lineage>
</organism>
<keyword evidence="3" id="KW-1185">Reference proteome</keyword>